<reference evidence="1 2" key="1">
    <citation type="submission" date="2018-05" db="EMBL/GenBank/DDBJ databases">
        <title>Genomic Encyclopedia of Type Strains, Phase IV (KMG-IV): sequencing the most valuable type-strain genomes for metagenomic binning, comparative biology and taxonomic classification.</title>
        <authorList>
            <person name="Goeker M."/>
        </authorList>
    </citation>
    <scope>NUCLEOTIDE SEQUENCE [LARGE SCALE GENOMIC DNA]</scope>
    <source>
        <strain evidence="1 2">DSM 18773</strain>
    </source>
</reference>
<comment type="caution">
    <text evidence="1">The sequence shown here is derived from an EMBL/GenBank/DDBJ whole genome shotgun (WGS) entry which is preliminary data.</text>
</comment>
<accession>A0A316D4J7</accession>
<keyword evidence="2" id="KW-1185">Reference proteome</keyword>
<dbReference type="RefSeq" id="WP_109690765.1">
    <property type="nucleotide sequence ID" value="NZ_QGGL01000018.1"/>
</dbReference>
<name>A0A316D4J7_9BACL</name>
<protein>
    <submittedName>
        <fullName evidence="1">Uncharacterized protein</fullName>
    </submittedName>
</protein>
<dbReference type="Proteomes" id="UP000245634">
    <property type="component" value="Unassembled WGS sequence"/>
</dbReference>
<sequence>MTTTKELAQLLGITERMVRKNVRSLLGFRWKGKAMISLHKSFDEFGDYEEYDFFTLHLPNFDF</sequence>
<dbReference type="AlphaFoldDB" id="A0A316D4J7"/>
<dbReference type="EMBL" id="QGGL01000018">
    <property type="protein sequence ID" value="PWK07030.1"/>
    <property type="molecule type" value="Genomic_DNA"/>
</dbReference>
<proteinExistence type="predicted"/>
<evidence type="ECO:0000313" key="2">
    <source>
        <dbReference type="Proteomes" id="UP000245634"/>
    </source>
</evidence>
<organism evidence="1 2">
    <name type="scientific">Tumebacillus permanentifrigoris</name>
    <dbReference type="NCBI Taxonomy" id="378543"/>
    <lineage>
        <taxon>Bacteria</taxon>
        <taxon>Bacillati</taxon>
        <taxon>Bacillota</taxon>
        <taxon>Bacilli</taxon>
        <taxon>Bacillales</taxon>
        <taxon>Alicyclobacillaceae</taxon>
        <taxon>Tumebacillus</taxon>
    </lineage>
</organism>
<gene>
    <name evidence="1" type="ORF">C7459_118104</name>
</gene>
<dbReference type="OrthoDB" id="2080971at2"/>
<evidence type="ECO:0000313" key="1">
    <source>
        <dbReference type="EMBL" id="PWK07030.1"/>
    </source>
</evidence>